<protein>
    <recommendedName>
        <fullName evidence="8">Leucine--tRNA ligase</fullName>
        <ecNumber evidence="8">6.1.1.4</ecNumber>
    </recommendedName>
    <alternativeName>
        <fullName evidence="8">Leucyl-tRNA synthetase</fullName>
        <shortName evidence="8">LeuRS</shortName>
    </alternativeName>
</protein>
<evidence type="ECO:0000256" key="6">
    <source>
        <dbReference type="ARBA" id="ARBA00023146"/>
    </source>
</evidence>
<feature type="short sequence motif" description="'KMSKS' region" evidence="8">
    <location>
        <begin position="612"/>
        <end position="616"/>
    </location>
</feature>
<evidence type="ECO:0000256" key="3">
    <source>
        <dbReference type="ARBA" id="ARBA00022741"/>
    </source>
</evidence>
<dbReference type="PANTHER" id="PTHR43740">
    <property type="entry name" value="LEUCYL-TRNA SYNTHETASE"/>
    <property type="match status" value="1"/>
</dbReference>
<dbReference type="InterPro" id="IPR015413">
    <property type="entry name" value="Methionyl/Leucyl_tRNA_Synth"/>
</dbReference>
<feature type="domain" description="Methionyl/Leucyl tRNA synthetase" evidence="12">
    <location>
        <begin position="40"/>
        <end position="171"/>
    </location>
</feature>
<organism evidence="14 15">
    <name type="scientific">Pacificimonas pallii</name>
    <dbReference type="NCBI Taxonomy" id="2827236"/>
    <lineage>
        <taxon>Bacteria</taxon>
        <taxon>Pseudomonadati</taxon>
        <taxon>Pseudomonadota</taxon>
        <taxon>Alphaproteobacteria</taxon>
        <taxon>Sphingomonadales</taxon>
        <taxon>Sphingosinicellaceae</taxon>
        <taxon>Pacificimonas</taxon>
    </lineage>
</organism>
<feature type="short sequence motif" description="'HIGH' region" evidence="8">
    <location>
        <begin position="42"/>
        <end position="52"/>
    </location>
</feature>
<dbReference type="Proteomes" id="UP000722336">
    <property type="component" value="Unassembled WGS sequence"/>
</dbReference>
<evidence type="ECO:0000313" key="14">
    <source>
        <dbReference type="EMBL" id="MBV7257716.1"/>
    </source>
</evidence>
<evidence type="ECO:0000259" key="10">
    <source>
        <dbReference type="Pfam" id="PF00133"/>
    </source>
</evidence>
<dbReference type="PANTHER" id="PTHR43740:SF2">
    <property type="entry name" value="LEUCINE--TRNA LIGASE, MITOCHONDRIAL"/>
    <property type="match status" value="1"/>
</dbReference>
<sequence>MSAKFDAAAAEARWQGEWDARGTFVADSASEKPKRYVLEMFPYPSGRIHMGHVRNYAMGDVIARQRRMAGDEVLHPMGWDAFGMPAENAAMERGVHPEGWTRGNIAAMRAQLKTLGFAIDWSREFATCDASYYGHEQALFLKFHQAGLIERREAYVNWDPVDMTVLANEQVIDGKGWRSGADVERKKMAQWFLKITDFADDLLDGLEGLENWPDKVRTMQANWIGRSQGLRFSFAIEGREDRLSVYTTRPDTLFGASFAAIAADHPLASELAGTDAGIAAFIDSCRATGTTEAELETAEKRGYDTGLRVVHPLDDGMTLPVFIANFVLMEYGTGAVFGCPAHDQRDLDFARKYALPVPRVVAPEGEAGEGIQDEAYTGPGKLVNSGWLTGMEVEGAIAAVIEKAQSEGWGEGTVQYRLRDWGISRQRYWGTPIPFVHCPACGVVPVPEDQLPIELPKDVNFDRPGNPLLRHPTWKDTNCPKCGEAAERETDTLDTFADSSWYFLRFASQPDDTAFYPAEIAKWLPVDQYIGGVEHAILHLLYARFWTRALNHIGMVDVKEPFKQLFTQGMVTHETYRSDDGRWVEPTSVEKRGGALFERGTGAAITAGRIEKMSKSKKNTVDPEPIIERYGADAVRWFVLSDSPPERDLEWSDAGIEGANRFVQRLWKLVGKAGEGDGDDEALTRNVHKAIQGITEDIDALRFNKMVARCYELTGAIEKAKPSAARAEAIRTLVLLAAPAMPHIAEEAWSILGGEGLAADTAWPVADPAMLVEDSVTIAVQMNGKLKDTLDIPRGLPREEVEAAVMAREKVAAALAGKTLRKVIVVPDRLVNLVVG</sequence>
<feature type="domain" description="Aminoacyl-tRNA synthetase class Ia" evidence="10">
    <location>
        <begin position="606"/>
        <end position="652"/>
    </location>
</feature>
<dbReference type="RefSeq" id="WP_218446549.1">
    <property type="nucleotide sequence ID" value="NZ_JAGSPA010000004.1"/>
</dbReference>
<evidence type="ECO:0000256" key="9">
    <source>
        <dbReference type="RuleBase" id="RU363035"/>
    </source>
</evidence>
<dbReference type="InterPro" id="IPR002300">
    <property type="entry name" value="aa-tRNA-synth_Ia"/>
</dbReference>
<feature type="binding site" evidence="8">
    <location>
        <position position="615"/>
    </location>
    <ligand>
        <name>ATP</name>
        <dbReference type="ChEBI" id="CHEBI:30616"/>
    </ligand>
</feature>
<keyword evidence="2 8" id="KW-0436">Ligase</keyword>
<feature type="domain" description="Leucyl-tRNA synthetase editing" evidence="13">
    <location>
        <begin position="222"/>
        <end position="404"/>
    </location>
</feature>
<evidence type="ECO:0000256" key="4">
    <source>
        <dbReference type="ARBA" id="ARBA00022840"/>
    </source>
</evidence>
<comment type="caution">
    <text evidence="14">The sequence shown here is derived from an EMBL/GenBank/DDBJ whole genome shotgun (WGS) entry which is preliminary data.</text>
</comment>
<comment type="similarity">
    <text evidence="1 8 9">Belongs to the class-I aminoacyl-tRNA synthetase family.</text>
</comment>
<keyword evidence="5 8" id="KW-0648">Protein biosynthesis</keyword>
<evidence type="ECO:0000259" key="12">
    <source>
        <dbReference type="Pfam" id="PF09334"/>
    </source>
</evidence>
<evidence type="ECO:0000256" key="5">
    <source>
        <dbReference type="ARBA" id="ARBA00022917"/>
    </source>
</evidence>
<dbReference type="HAMAP" id="MF_00049_B">
    <property type="entry name" value="Leu_tRNA_synth_B"/>
    <property type="match status" value="1"/>
</dbReference>
<keyword evidence="15" id="KW-1185">Reference proteome</keyword>
<dbReference type="InterPro" id="IPR025709">
    <property type="entry name" value="Leu_tRNA-synth_edit"/>
</dbReference>
<name>A0ABS6SIG3_9SPHN</name>
<dbReference type="CDD" id="cd00812">
    <property type="entry name" value="LeuRS_core"/>
    <property type="match status" value="1"/>
</dbReference>
<dbReference type="InterPro" id="IPR001412">
    <property type="entry name" value="aa-tRNA-synth_I_CS"/>
</dbReference>
<reference evidence="14 15" key="1">
    <citation type="submission" date="2021-04" db="EMBL/GenBank/DDBJ databases">
        <authorList>
            <person name="Pira H."/>
            <person name="Risdian C."/>
            <person name="Wink J."/>
        </authorList>
    </citation>
    <scope>NUCLEOTIDE SEQUENCE [LARGE SCALE GENOMIC DNA]</scope>
    <source>
        <strain evidence="14 15">WHA3</strain>
    </source>
</reference>
<dbReference type="Pfam" id="PF08264">
    <property type="entry name" value="Anticodon_1"/>
    <property type="match status" value="1"/>
</dbReference>
<dbReference type="InterPro" id="IPR013155">
    <property type="entry name" value="M/V/L/I-tRNA-synth_anticd-bd"/>
</dbReference>
<proteinExistence type="inferred from homology"/>
<dbReference type="Pfam" id="PF00133">
    <property type="entry name" value="tRNA-synt_1"/>
    <property type="match status" value="2"/>
</dbReference>
<evidence type="ECO:0000259" key="11">
    <source>
        <dbReference type="Pfam" id="PF08264"/>
    </source>
</evidence>
<evidence type="ECO:0000313" key="15">
    <source>
        <dbReference type="Proteomes" id="UP000722336"/>
    </source>
</evidence>
<comment type="catalytic activity">
    <reaction evidence="7 8">
        <text>tRNA(Leu) + L-leucine + ATP = L-leucyl-tRNA(Leu) + AMP + diphosphate</text>
        <dbReference type="Rhea" id="RHEA:11688"/>
        <dbReference type="Rhea" id="RHEA-COMP:9613"/>
        <dbReference type="Rhea" id="RHEA-COMP:9622"/>
        <dbReference type="ChEBI" id="CHEBI:30616"/>
        <dbReference type="ChEBI" id="CHEBI:33019"/>
        <dbReference type="ChEBI" id="CHEBI:57427"/>
        <dbReference type="ChEBI" id="CHEBI:78442"/>
        <dbReference type="ChEBI" id="CHEBI:78494"/>
        <dbReference type="ChEBI" id="CHEBI:456215"/>
        <dbReference type="EC" id="6.1.1.4"/>
    </reaction>
</comment>
<feature type="domain" description="Aminoacyl-tRNA synthetase class Ia" evidence="10">
    <location>
        <begin position="418"/>
        <end position="574"/>
    </location>
</feature>
<dbReference type="Pfam" id="PF09334">
    <property type="entry name" value="tRNA-synt_1g"/>
    <property type="match status" value="1"/>
</dbReference>
<dbReference type="PROSITE" id="PS00178">
    <property type="entry name" value="AA_TRNA_LIGASE_I"/>
    <property type="match status" value="1"/>
</dbReference>
<keyword evidence="6 8" id="KW-0030">Aminoacyl-tRNA synthetase</keyword>
<accession>A0ABS6SIG3</accession>
<evidence type="ECO:0000256" key="2">
    <source>
        <dbReference type="ARBA" id="ARBA00022598"/>
    </source>
</evidence>
<keyword evidence="3 8" id="KW-0547">Nucleotide-binding</keyword>
<dbReference type="NCBIfam" id="TIGR00396">
    <property type="entry name" value="leuS_bact"/>
    <property type="match status" value="1"/>
</dbReference>
<dbReference type="CDD" id="cd07958">
    <property type="entry name" value="Anticodon_Ia_Leu_BEm"/>
    <property type="match status" value="1"/>
</dbReference>
<feature type="domain" description="Methionyl/Valyl/Leucyl/Isoleucyl-tRNA synthetase anticodon-binding" evidence="11">
    <location>
        <begin position="681"/>
        <end position="801"/>
    </location>
</feature>
<dbReference type="EC" id="6.1.1.4" evidence="8"/>
<keyword evidence="4 8" id="KW-0067">ATP-binding</keyword>
<dbReference type="InterPro" id="IPR002302">
    <property type="entry name" value="Leu-tRNA-ligase"/>
</dbReference>
<keyword evidence="8" id="KW-0963">Cytoplasm</keyword>
<gene>
    <name evidence="8" type="primary">leuS</name>
    <name evidence="14" type="ORF">KCG44_13060</name>
</gene>
<evidence type="ECO:0000259" key="13">
    <source>
        <dbReference type="Pfam" id="PF13603"/>
    </source>
</evidence>
<dbReference type="Pfam" id="PF13603">
    <property type="entry name" value="tRNA-synt_1_2"/>
    <property type="match status" value="1"/>
</dbReference>
<evidence type="ECO:0000256" key="1">
    <source>
        <dbReference type="ARBA" id="ARBA00005594"/>
    </source>
</evidence>
<evidence type="ECO:0000256" key="8">
    <source>
        <dbReference type="HAMAP-Rule" id="MF_00049"/>
    </source>
</evidence>
<dbReference type="GO" id="GO:0004823">
    <property type="term" value="F:leucine-tRNA ligase activity"/>
    <property type="evidence" value="ECO:0007669"/>
    <property type="project" value="UniProtKB-EC"/>
</dbReference>
<dbReference type="EMBL" id="JAGSPA010000004">
    <property type="protein sequence ID" value="MBV7257716.1"/>
    <property type="molecule type" value="Genomic_DNA"/>
</dbReference>
<comment type="subcellular location">
    <subcellularLocation>
        <location evidence="8">Cytoplasm</location>
    </subcellularLocation>
</comment>
<evidence type="ECO:0000256" key="7">
    <source>
        <dbReference type="ARBA" id="ARBA00047469"/>
    </source>
</evidence>